<organism evidence="2 3">
    <name type="scientific">Rousettus aegyptiacus</name>
    <name type="common">Egyptian fruit bat</name>
    <name type="synonym">Pteropus aegyptiacus</name>
    <dbReference type="NCBI Taxonomy" id="9407"/>
    <lineage>
        <taxon>Eukaryota</taxon>
        <taxon>Metazoa</taxon>
        <taxon>Chordata</taxon>
        <taxon>Craniata</taxon>
        <taxon>Vertebrata</taxon>
        <taxon>Euteleostomi</taxon>
        <taxon>Mammalia</taxon>
        <taxon>Eutheria</taxon>
        <taxon>Laurasiatheria</taxon>
        <taxon>Chiroptera</taxon>
        <taxon>Yinpterochiroptera</taxon>
        <taxon>Pteropodoidea</taxon>
        <taxon>Pteropodidae</taxon>
        <taxon>Rousettinae</taxon>
        <taxon>Rousettus</taxon>
    </lineage>
</organism>
<keyword evidence="1" id="KW-0812">Transmembrane</keyword>
<reference evidence="2 3" key="1">
    <citation type="journal article" date="2020" name="Nature">
        <title>Six reference-quality genomes reveal evolution of bat adaptations.</title>
        <authorList>
            <person name="Jebb D."/>
            <person name="Huang Z."/>
            <person name="Pippel M."/>
            <person name="Hughes G.M."/>
            <person name="Lavrichenko K."/>
            <person name="Devanna P."/>
            <person name="Winkler S."/>
            <person name="Jermiin L.S."/>
            <person name="Skirmuntt E.C."/>
            <person name="Katzourakis A."/>
            <person name="Burkitt-Gray L."/>
            <person name="Ray D.A."/>
            <person name="Sullivan K.A.M."/>
            <person name="Roscito J.G."/>
            <person name="Kirilenko B.M."/>
            <person name="Davalos L.M."/>
            <person name="Corthals A.P."/>
            <person name="Power M.L."/>
            <person name="Jones G."/>
            <person name="Ransome R.D."/>
            <person name="Dechmann D.K.N."/>
            <person name="Locatelli A.G."/>
            <person name="Puechmaille S.J."/>
            <person name="Fedrigo O."/>
            <person name="Jarvis E.D."/>
            <person name="Hiller M."/>
            <person name="Vernes S.C."/>
            <person name="Myers E.W."/>
            <person name="Teeling E.C."/>
        </authorList>
    </citation>
    <scope>NUCLEOTIDE SEQUENCE [LARGE SCALE GENOMIC DNA]</scope>
    <source>
        <strain evidence="2">MRouAeg1</strain>
        <tissue evidence="2">Muscle</tissue>
    </source>
</reference>
<feature type="transmembrane region" description="Helical" evidence="1">
    <location>
        <begin position="73"/>
        <end position="90"/>
    </location>
</feature>
<evidence type="ECO:0000313" key="3">
    <source>
        <dbReference type="Proteomes" id="UP000593571"/>
    </source>
</evidence>
<keyword evidence="1" id="KW-0472">Membrane</keyword>
<protein>
    <submittedName>
        <fullName evidence="2">Uncharacterized protein</fullName>
    </submittedName>
</protein>
<dbReference type="AlphaFoldDB" id="A0A7J8FJ90"/>
<accession>A0A7J8FJ90</accession>
<dbReference type="EMBL" id="JACASE010000007">
    <property type="protein sequence ID" value="KAF6447823.1"/>
    <property type="molecule type" value="Genomic_DNA"/>
</dbReference>
<evidence type="ECO:0000256" key="1">
    <source>
        <dbReference type="SAM" id="Phobius"/>
    </source>
</evidence>
<gene>
    <name evidence="2" type="ORF">HJG63_012160</name>
</gene>
<evidence type="ECO:0000313" key="2">
    <source>
        <dbReference type="EMBL" id="KAF6447823.1"/>
    </source>
</evidence>
<feature type="transmembrane region" description="Helical" evidence="1">
    <location>
        <begin position="12"/>
        <end position="34"/>
    </location>
</feature>
<name>A0A7J8FJ90_ROUAE</name>
<sequence length="120" mass="14006">MRSQLLVFFEVSLYAISCFSLAAFTIFSLFLAFLGLSGCESLCVHFFFFWSSLSLLDVYVNVFLQVWGNFGHYFFNLFLSLSGVPIYTYVGMFVGVSQFFEVLFRVLHSFFFFFSLDHLY</sequence>
<comment type="caution">
    <text evidence="2">The sequence shown here is derived from an EMBL/GenBank/DDBJ whole genome shotgun (WGS) entry which is preliminary data.</text>
</comment>
<keyword evidence="3" id="KW-1185">Reference proteome</keyword>
<feature type="transmembrane region" description="Helical" evidence="1">
    <location>
        <begin position="46"/>
        <end position="67"/>
    </location>
</feature>
<proteinExistence type="predicted"/>
<dbReference type="Proteomes" id="UP000593571">
    <property type="component" value="Unassembled WGS sequence"/>
</dbReference>
<keyword evidence="1" id="KW-1133">Transmembrane helix</keyword>